<dbReference type="EMBL" id="AUZY01007020">
    <property type="protein sequence ID" value="EQD51888.1"/>
    <property type="molecule type" value="Genomic_DNA"/>
</dbReference>
<dbReference type="InterPro" id="IPR018076">
    <property type="entry name" value="T2SS_GspF_dom"/>
</dbReference>
<dbReference type="Pfam" id="PF00482">
    <property type="entry name" value="T2SSF"/>
    <property type="match status" value="2"/>
</dbReference>
<dbReference type="GO" id="GO:0015628">
    <property type="term" value="P:protein secretion by the type II secretion system"/>
    <property type="evidence" value="ECO:0007669"/>
    <property type="project" value="TreeGrafter"/>
</dbReference>
<dbReference type="AlphaFoldDB" id="T1A4N9"/>
<dbReference type="PANTHER" id="PTHR30012">
    <property type="entry name" value="GENERAL SECRETION PATHWAY PROTEIN"/>
    <property type="match status" value="1"/>
</dbReference>
<reference evidence="10" key="1">
    <citation type="submission" date="2013-08" db="EMBL/GenBank/DDBJ databases">
        <authorList>
            <person name="Mendez C."/>
            <person name="Richter M."/>
            <person name="Ferrer M."/>
            <person name="Sanchez J."/>
        </authorList>
    </citation>
    <scope>NUCLEOTIDE SEQUENCE</scope>
</reference>
<evidence type="ECO:0000259" key="9">
    <source>
        <dbReference type="Pfam" id="PF00482"/>
    </source>
</evidence>
<feature type="transmembrane region" description="Helical" evidence="8">
    <location>
        <begin position="222"/>
        <end position="244"/>
    </location>
</feature>
<dbReference type="Gene3D" id="1.20.81.30">
    <property type="entry name" value="Type II secretion system (T2SS), domain F"/>
    <property type="match status" value="2"/>
</dbReference>
<dbReference type="InterPro" id="IPR003004">
    <property type="entry name" value="GspF/PilC"/>
</dbReference>
<keyword evidence="4" id="KW-0997">Cell inner membrane</keyword>
<feature type="domain" description="Type II secretion system protein GspF" evidence="9">
    <location>
        <begin position="72"/>
        <end position="195"/>
    </location>
</feature>
<keyword evidence="6 8" id="KW-1133">Transmembrane helix</keyword>
<evidence type="ECO:0000256" key="2">
    <source>
        <dbReference type="ARBA" id="ARBA00005745"/>
    </source>
</evidence>
<dbReference type="PRINTS" id="PR00812">
    <property type="entry name" value="BCTERIALGSPF"/>
</dbReference>
<protein>
    <submittedName>
        <fullName evidence="10">Type II secretory pathway, component PulF</fullName>
    </submittedName>
</protein>
<evidence type="ECO:0000256" key="4">
    <source>
        <dbReference type="ARBA" id="ARBA00022519"/>
    </source>
</evidence>
<keyword evidence="3" id="KW-1003">Cell membrane</keyword>
<evidence type="ECO:0000256" key="1">
    <source>
        <dbReference type="ARBA" id="ARBA00004429"/>
    </source>
</evidence>
<evidence type="ECO:0000256" key="8">
    <source>
        <dbReference type="SAM" id="Phobius"/>
    </source>
</evidence>
<feature type="transmembrane region" description="Helical" evidence="8">
    <location>
        <begin position="378"/>
        <end position="399"/>
    </location>
</feature>
<comment type="similarity">
    <text evidence="2">Belongs to the GSP F family.</text>
</comment>
<proteinExistence type="inferred from homology"/>
<feature type="transmembrane region" description="Helical" evidence="8">
    <location>
        <begin position="174"/>
        <end position="202"/>
    </location>
</feature>
<evidence type="ECO:0000256" key="6">
    <source>
        <dbReference type="ARBA" id="ARBA00022989"/>
    </source>
</evidence>
<comment type="caution">
    <text evidence="10">The sequence shown here is derived from an EMBL/GenBank/DDBJ whole genome shotgun (WGS) entry which is preliminary data.</text>
</comment>
<dbReference type="PANTHER" id="PTHR30012:SF4">
    <property type="entry name" value="MSHA BIOGENESIS PROTEIN MSHG"/>
    <property type="match status" value="1"/>
</dbReference>
<gene>
    <name evidence="10" type="ORF">B1B_10822</name>
</gene>
<dbReference type="InterPro" id="IPR042094">
    <property type="entry name" value="T2SS_GspF_sf"/>
</dbReference>
<dbReference type="FunFam" id="1.20.81.30:FF:000001">
    <property type="entry name" value="Type II secretion system protein F"/>
    <property type="match status" value="2"/>
</dbReference>
<comment type="subcellular location">
    <subcellularLocation>
        <location evidence="1">Cell inner membrane</location>
        <topology evidence="1">Multi-pass membrane protein</topology>
    </subcellularLocation>
</comment>
<keyword evidence="7 8" id="KW-0472">Membrane</keyword>
<sequence>MALFVFRGRDRRGALVTGQREADGPEAVASQLLTVGITPVEIRARAPEPTWWVALKKAWPGRRVSLDDLILFSRQMHVLIRAGVPINQDLDNLAQSTRVGALKEALRSLLGSLEEGRDLASAMQRCPDVFPPIYASIIRVGENSGRLEESFLQLHAYLQRDKTTRNQLKSALRYPAIVVIAIAVAIGIITVKVIPAFARVYAQFHGELPLPTRIILAISDFASHYWLLVLALIAISTLAARIYIRTGSGRYRFDALKLKIPVLGPVALRGGLARFARAFAMSLRSGVPVVQAMGLIAQSVGNEYLGERILAMRTGIERGESLSRTAETVGLFTPLVIQMLRVGDETGAADEMLDEVAIYYEEEVDYDVRNMGALIEPILVVALGFMVLILALGVFLPMWDLIQVIQH</sequence>
<evidence type="ECO:0000256" key="3">
    <source>
        <dbReference type="ARBA" id="ARBA00022475"/>
    </source>
</evidence>
<keyword evidence="5 8" id="KW-0812">Transmembrane</keyword>
<accession>T1A4N9</accession>
<reference evidence="10" key="2">
    <citation type="journal article" date="2014" name="ISME J.">
        <title>Microbial stratification in low pH oxic and suboxic macroscopic growths along an acid mine drainage.</title>
        <authorList>
            <person name="Mendez-Garcia C."/>
            <person name="Mesa V."/>
            <person name="Sprenger R.R."/>
            <person name="Richter M."/>
            <person name="Diez M.S."/>
            <person name="Solano J."/>
            <person name="Bargiela R."/>
            <person name="Golyshina O.V."/>
            <person name="Manteca A."/>
            <person name="Ramos J.L."/>
            <person name="Gallego J.R."/>
            <person name="Llorente I."/>
            <person name="Martins Dos Santos V.A."/>
            <person name="Jensen O.N."/>
            <person name="Pelaez A.I."/>
            <person name="Sanchez J."/>
            <person name="Ferrer M."/>
        </authorList>
    </citation>
    <scope>NUCLEOTIDE SEQUENCE</scope>
</reference>
<evidence type="ECO:0000313" key="10">
    <source>
        <dbReference type="EMBL" id="EQD51888.1"/>
    </source>
</evidence>
<organism evidence="10">
    <name type="scientific">mine drainage metagenome</name>
    <dbReference type="NCBI Taxonomy" id="410659"/>
    <lineage>
        <taxon>unclassified sequences</taxon>
        <taxon>metagenomes</taxon>
        <taxon>ecological metagenomes</taxon>
    </lineage>
</organism>
<evidence type="ECO:0000256" key="7">
    <source>
        <dbReference type="ARBA" id="ARBA00023136"/>
    </source>
</evidence>
<feature type="domain" description="Type II secretion system protein GspF" evidence="9">
    <location>
        <begin position="275"/>
        <end position="397"/>
    </location>
</feature>
<dbReference type="GO" id="GO:0005886">
    <property type="term" value="C:plasma membrane"/>
    <property type="evidence" value="ECO:0007669"/>
    <property type="project" value="UniProtKB-SubCell"/>
</dbReference>
<name>T1A4N9_9ZZZZ</name>
<evidence type="ECO:0000256" key="5">
    <source>
        <dbReference type="ARBA" id="ARBA00022692"/>
    </source>
</evidence>